<name>A0ABR2Z9U7_9AGAR</name>
<dbReference type="EMBL" id="JBBXMP010000464">
    <property type="protein sequence ID" value="KAL0057676.1"/>
    <property type="molecule type" value="Genomic_DNA"/>
</dbReference>
<organism evidence="2 3">
    <name type="scientific">Marasmius tenuissimus</name>
    <dbReference type="NCBI Taxonomy" id="585030"/>
    <lineage>
        <taxon>Eukaryota</taxon>
        <taxon>Fungi</taxon>
        <taxon>Dikarya</taxon>
        <taxon>Basidiomycota</taxon>
        <taxon>Agaricomycotina</taxon>
        <taxon>Agaricomycetes</taxon>
        <taxon>Agaricomycetidae</taxon>
        <taxon>Agaricales</taxon>
        <taxon>Marasmiineae</taxon>
        <taxon>Marasmiaceae</taxon>
        <taxon>Marasmius</taxon>
    </lineage>
</organism>
<comment type="caution">
    <text evidence="2">The sequence shown here is derived from an EMBL/GenBank/DDBJ whole genome shotgun (WGS) entry which is preliminary data.</text>
</comment>
<gene>
    <name evidence="2" type="ORF">AAF712_015672</name>
</gene>
<accession>A0ABR2Z9U7</accession>
<keyword evidence="3" id="KW-1185">Reference proteome</keyword>
<evidence type="ECO:0000313" key="3">
    <source>
        <dbReference type="Proteomes" id="UP001437256"/>
    </source>
</evidence>
<feature type="compositionally biased region" description="Polar residues" evidence="1">
    <location>
        <begin position="1"/>
        <end position="12"/>
    </location>
</feature>
<dbReference type="Proteomes" id="UP001437256">
    <property type="component" value="Unassembled WGS sequence"/>
</dbReference>
<reference evidence="2 3" key="1">
    <citation type="submission" date="2024-05" db="EMBL/GenBank/DDBJ databases">
        <title>A draft genome resource for the thread blight pathogen Marasmius tenuissimus strain MS-2.</title>
        <authorList>
            <person name="Yulfo-Soto G.E."/>
            <person name="Baruah I.K."/>
            <person name="Amoako-Attah I."/>
            <person name="Bukari Y."/>
            <person name="Meinhardt L.W."/>
            <person name="Bailey B.A."/>
            <person name="Cohen S.P."/>
        </authorList>
    </citation>
    <scope>NUCLEOTIDE SEQUENCE [LARGE SCALE GENOMIC DNA]</scope>
    <source>
        <strain evidence="2 3">MS-2</strain>
    </source>
</reference>
<proteinExistence type="predicted"/>
<evidence type="ECO:0000256" key="1">
    <source>
        <dbReference type="SAM" id="MobiDB-lite"/>
    </source>
</evidence>
<protein>
    <submittedName>
        <fullName evidence="2">Uncharacterized protein</fullName>
    </submittedName>
</protein>
<feature type="region of interest" description="Disordered" evidence="1">
    <location>
        <begin position="1"/>
        <end position="41"/>
    </location>
</feature>
<sequence length="169" mass="18568">MSVPHLTQPTNTVKKRGRGKSVKRDGMGVFSANSSGQRVRSRSESAAVGFSVNDMSVDTSQSQEIGSSLGFINYGNPEADSGERANGSIQDWVYSRYMDSNAQESRSAVATTQETSLPFPFQPTYYPISLDIPMSYSPSFNTPDFLHHQRSYTMDSTSTLIDSPQYLGL</sequence>
<evidence type="ECO:0000313" key="2">
    <source>
        <dbReference type="EMBL" id="KAL0057676.1"/>
    </source>
</evidence>